<evidence type="ECO:0000313" key="10">
    <source>
        <dbReference type="Proteomes" id="UP000095342"/>
    </source>
</evidence>
<keyword evidence="5" id="KW-0274">FAD</keyword>
<accession>A0A1D8KAP3</accession>
<dbReference type="Gene3D" id="3.50.50.60">
    <property type="entry name" value="FAD/NAD(P)-binding domain"/>
    <property type="match status" value="2"/>
</dbReference>
<dbReference type="PRINTS" id="PR00420">
    <property type="entry name" value="RNGMNOXGNASE"/>
</dbReference>
<dbReference type="InterPro" id="IPR051205">
    <property type="entry name" value="UbiH/COQ6_monooxygenase"/>
</dbReference>
<evidence type="ECO:0000256" key="3">
    <source>
        <dbReference type="ARBA" id="ARBA00005349"/>
    </source>
</evidence>
<sequence>MSAADYEIAIVGGGMVGTALACSLGAQGRRVALIEAYPARPWQPGGEYDLRVSAINRASQRLFERLGAWQGMCERRVSAYRRMHVWDTAGKGEITFDAAELGEPDLGHIIENRVIQETLEACLPETVTVYRPATLETMDVGASAVSLKLNDGSELSAALVVGADGAHSRVRGLAGIEREERPYGQKAIVATVATEKTHQATAWQRFLPTGPVALLPLADGRCSLVWSAETELAESLMALDDEAFRRELGLATELRLGRILEIGARAAFPLVGSRVHPYVKPRIALVGDAAHTIHPLAGQGANLGFMDVVALSAQLAETRRDAGSLRLLRAYERARRAENEITMRAMEGFKHMFGSRVPGLAWLRAQGLGIAGAWPPLKRVLASRALLGSTQAPTPRVEGGPYK</sequence>
<name>A0A1D8KAP3_9GAMM</name>
<dbReference type="UniPathway" id="UPA00232"/>
<keyword evidence="7" id="KW-0503">Monooxygenase</keyword>
<dbReference type="PROSITE" id="PS01304">
    <property type="entry name" value="UBIH"/>
    <property type="match status" value="1"/>
</dbReference>
<organism evidence="9 10">
    <name type="scientific">Acidihalobacter aeolianus</name>
    <dbReference type="NCBI Taxonomy" id="2792603"/>
    <lineage>
        <taxon>Bacteria</taxon>
        <taxon>Pseudomonadati</taxon>
        <taxon>Pseudomonadota</taxon>
        <taxon>Gammaproteobacteria</taxon>
        <taxon>Chromatiales</taxon>
        <taxon>Ectothiorhodospiraceae</taxon>
        <taxon>Acidihalobacter</taxon>
    </lineage>
</organism>
<evidence type="ECO:0000256" key="7">
    <source>
        <dbReference type="ARBA" id="ARBA00023033"/>
    </source>
</evidence>
<dbReference type="GO" id="GO:0006744">
    <property type="term" value="P:ubiquinone biosynthetic process"/>
    <property type="evidence" value="ECO:0007669"/>
    <property type="project" value="UniProtKB-UniPathway"/>
</dbReference>
<dbReference type="Pfam" id="PF01494">
    <property type="entry name" value="FAD_binding_3"/>
    <property type="match status" value="1"/>
</dbReference>
<gene>
    <name evidence="9" type="ORF">BJI67_14035</name>
</gene>
<dbReference type="PANTHER" id="PTHR43876">
    <property type="entry name" value="UBIQUINONE BIOSYNTHESIS MONOOXYGENASE COQ6, MITOCHONDRIAL"/>
    <property type="match status" value="1"/>
</dbReference>
<dbReference type="InterPro" id="IPR010971">
    <property type="entry name" value="UbiH/COQ6"/>
</dbReference>
<dbReference type="SUPFAM" id="SSF51905">
    <property type="entry name" value="FAD/NAD(P)-binding domain"/>
    <property type="match status" value="1"/>
</dbReference>
<comment type="cofactor">
    <cofactor evidence="1">
        <name>FAD</name>
        <dbReference type="ChEBI" id="CHEBI:57692"/>
    </cofactor>
</comment>
<keyword evidence="10" id="KW-1185">Reference proteome</keyword>
<comment type="similarity">
    <text evidence="3">Belongs to the UbiH/COQ6 family.</text>
</comment>
<keyword evidence="4" id="KW-0285">Flavoprotein</keyword>
<protein>
    <submittedName>
        <fullName evidence="9">2-octaprenyl-3-methyl-6-methoxy-1,4-benzoquinol hydroxylase</fullName>
    </submittedName>
</protein>
<evidence type="ECO:0000256" key="6">
    <source>
        <dbReference type="ARBA" id="ARBA00023002"/>
    </source>
</evidence>
<comment type="pathway">
    <text evidence="2">Cofactor biosynthesis; ubiquinone biosynthesis.</text>
</comment>
<evidence type="ECO:0000256" key="5">
    <source>
        <dbReference type="ARBA" id="ARBA00022827"/>
    </source>
</evidence>
<dbReference type="InterPro" id="IPR002938">
    <property type="entry name" value="FAD-bd"/>
</dbReference>
<dbReference type="KEGG" id="aaeo:BJI67_14035"/>
<reference evidence="9 10" key="1">
    <citation type="submission" date="2016-09" db="EMBL/GenBank/DDBJ databases">
        <title>Acidihalobacter prosperus V6 (DSM14174).</title>
        <authorList>
            <person name="Khaleque H.N."/>
            <person name="Ramsay J.P."/>
            <person name="Murphy R.J.T."/>
            <person name="Kaksonen A.H."/>
            <person name="Boxall N.J."/>
            <person name="Watkin E.L.J."/>
        </authorList>
    </citation>
    <scope>NUCLEOTIDE SEQUENCE [LARGE SCALE GENOMIC DNA]</scope>
    <source>
        <strain evidence="9 10">V6</strain>
    </source>
</reference>
<dbReference type="GO" id="GO:0004497">
    <property type="term" value="F:monooxygenase activity"/>
    <property type="evidence" value="ECO:0007669"/>
    <property type="project" value="UniProtKB-KW"/>
</dbReference>
<evidence type="ECO:0000259" key="8">
    <source>
        <dbReference type="Pfam" id="PF01494"/>
    </source>
</evidence>
<dbReference type="InterPro" id="IPR018168">
    <property type="entry name" value="Ubi_Hdrlase_CS"/>
</dbReference>
<evidence type="ECO:0000256" key="1">
    <source>
        <dbReference type="ARBA" id="ARBA00001974"/>
    </source>
</evidence>
<evidence type="ECO:0000256" key="2">
    <source>
        <dbReference type="ARBA" id="ARBA00004749"/>
    </source>
</evidence>
<proteinExistence type="inferred from homology"/>
<dbReference type="EMBL" id="CP017448">
    <property type="protein sequence ID" value="AOV18033.1"/>
    <property type="molecule type" value="Genomic_DNA"/>
</dbReference>
<evidence type="ECO:0000256" key="4">
    <source>
        <dbReference type="ARBA" id="ARBA00022630"/>
    </source>
</evidence>
<keyword evidence="6" id="KW-0560">Oxidoreductase</keyword>
<dbReference type="GO" id="GO:0071949">
    <property type="term" value="F:FAD binding"/>
    <property type="evidence" value="ECO:0007669"/>
    <property type="project" value="InterPro"/>
</dbReference>
<dbReference type="GO" id="GO:0016705">
    <property type="term" value="F:oxidoreductase activity, acting on paired donors, with incorporation or reduction of molecular oxygen"/>
    <property type="evidence" value="ECO:0007669"/>
    <property type="project" value="InterPro"/>
</dbReference>
<dbReference type="NCBIfam" id="TIGR01988">
    <property type="entry name" value="Ubi-OHases"/>
    <property type="match status" value="1"/>
</dbReference>
<dbReference type="Proteomes" id="UP000095342">
    <property type="component" value="Chromosome"/>
</dbReference>
<feature type="domain" description="FAD-binding" evidence="8">
    <location>
        <begin position="6"/>
        <end position="338"/>
    </location>
</feature>
<dbReference type="RefSeq" id="WP_070073563.1">
    <property type="nucleotide sequence ID" value="NZ_CP017448.1"/>
</dbReference>
<dbReference type="AlphaFoldDB" id="A0A1D8KAP3"/>
<dbReference type="InterPro" id="IPR036188">
    <property type="entry name" value="FAD/NAD-bd_sf"/>
</dbReference>
<evidence type="ECO:0000313" key="9">
    <source>
        <dbReference type="EMBL" id="AOV18033.1"/>
    </source>
</evidence>
<dbReference type="PANTHER" id="PTHR43876:SF7">
    <property type="entry name" value="UBIQUINONE BIOSYNTHESIS MONOOXYGENASE COQ6, MITOCHONDRIAL"/>
    <property type="match status" value="1"/>
</dbReference>